<proteinExistence type="inferred from homology"/>
<dbReference type="OrthoDB" id="10262068at2759"/>
<reference evidence="4" key="1">
    <citation type="submission" date="2021-05" db="EMBL/GenBank/DDBJ databases">
        <title>The genome of the haptophyte Pavlova lutheri (Diacronema luteri, Pavlovales) - a model for lipid biosynthesis in eukaryotic algae.</title>
        <authorList>
            <person name="Hulatt C.J."/>
            <person name="Posewitz M.C."/>
        </authorList>
    </citation>
    <scope>NUCLEOTIDE SEQUENCE</scope>
    <source>
        <strain evidence="4">NIVA-4/92</strain>
    </source>
</reference>
<dbReference type="SUPFAM" id="SSF52540">
    <property type="entry name" value="P-loop containing nucleoside triphosphate hydrolases"/>
    <property type="match status" value="1"/>
</dbReference>
<dbReference type="EMBL" id="JAGTXO010000043">
    <property type="protein sequence ID" value="KAG8459207.1"/>
    <property type="molecule type" value="Genomic_DNA"/>
</dbReference>
<dbReference type="Proteomes" id="UP000751190">
    <property type="component" value="Unassembled WGS sequence"/>
</dbReference>
<name>A0A8J5X9Q5_DIALT</name>
<keyword evidence="5" id="KW-1185">Reference proteome</keyword>
<organism evidence="4 5">
    <name type="scientific">Diacronema lutheri</name>
    <name type="common">Unicellular marine alga</name>
    <name type="synonym">Monochrysis lutheri</name>
    <dbReference type="NCBI Taxonomy" id="2081491"/>
    <lineage>
        <taxon>Eukaryota</taxon>
        <taxon>Haptista</taxon>
        <taxon>Haptophyta</taxon>
        <taxon>Pavlovophyceae</taxon>
        <taxon>Pavlovales</taxon>
        <taxon>Pavlovaceae</taxon>
        <taxon>Diacronema</taxon>
    </lineage>
</organism>
<dbReference type="PANTHER" id="PTHR11783">
    <property type="entry name" value="SULFOTRANSFERASE SULT"/>
    <property type="match status" value="1"/>
</dbReference>
<comment type="similarity">
    <text evidence="1">Belongs to the sulfotransferase 1 family.</text>
</comment>
<evidence type="ECO:0000313" key="5">
    <source>
        <dbReference type="Proteomes" id="UP000751190"/>
    </source>
</evidence>
<evidence type="ECO:0000256" key="1">
    <source>
        <dbReference type="ARBA" id="ARBA00005771"/>
    </source>
</evidence>
<dbReference type="OMA" id="CQRANTY"/>
<dbReference type="Pfam" id="PF00685">
    <property type="entry name" value="Sulfotransfer_1"/>
    <property type="match status" value="1"/>
</dbReference>
<gene>
    <name evidence="4" type="ORF">KFE25_005718</name>
</gene>
<evidence type="ECO:0000256" key="2">
    <source>
        <dbReference type="ARBA" id="ARBA00022679"/>
    </source>
</evidence>
<dbReference type="InterPro" id="IPR000863">
    <property type="entry name" value="Sulfotransferase_dom"/>
</dbReference>
<sequence>MASFEEALVFIGTVLVGFFLARAVGLIAHLRRRAMIPRRCRVYKSHHFDSTIWDDFKVRDGDIIIATAYKSGTTWMQQIVSELLFKEGEGPNVAECSPWLDFGGMPREETLAMLDAQTHRRFIKTHLPATAMPYYPQAKYIYVGRDGRDAFMSLYNHYATGNDDWYKTLNDRPGRVGPPLPRFDPQTTPAQLFDRWLGEGWEAHPWESDGWPWWSLLYNFASWWEFRHLDNILFVHFANLKADLPGEMARIAAFLGVPVEQLDKADFDERVRHCTFEYMRAHGEKVAPAGGALWKAPDGASTGAAAFFHRGTNGRWKEALTPEQVRRYEETVRDKLTPEGAHWLATGEAPPPGK</sequence>
<evidence type="ECO:0000259" key="3">
    <source>
        <dbReference type="Pfam" id="PF00685"/>
    </source>
</evidence>
<accession>A0A8J5X9Q5</accession>
<dbReference type="Gene3D" id="3.40.50.300">
    <property type="entry name" value="P-loop containing nucleotide triphosphate hydrolases"/>
    <property type="match status" value="1"/>
</dbReference>
<dbReference type="GO" id="GO:0008146">
    <property type="term" value="F:sulfotransferase activity"/>
    <property type="evidence" value="ECO:0007669"/>
    <property type="project" value="InterPro"/>
</dbReference>
<keyword evidence="2" id="KW-0808">Transferase</keyword>
<feature type="domain" description="Sulfotransferase" evidence="3">
    <location>
        <begin position="60"/>
        <end position="336"/>
    </location>
</feature>
<comment type="caution">
    <text evidence="4">The sequence shown here is derived from an EMBL/GenBank/DDBJ whole genome shotgun (WGS) entry which is preliminary data.</text>
</comment>
<evidence type="ECO:0000313" key="4">
    <source>
        <dbReference type="EMBL" id="KAG8459207.1"/>
    </source>
</evidence>
<protein>
    <recommendedName>
        <fullName evidence="3">Sulfotransferase domain-containing protein</fullName>
    </recommendedName>
</protein>
<dbReference type="AlphaFoldDB" id="A0A8J5X9Q5"/>
<dbReference type="InterPro" id="IPR027417">
    <property type="entry name" value="P-loop_NTPase"/>
</dbReference>